<reference evidence="1" key="1">
    <citation type="journal article" date="2023" name="Mol. Biol. Evol.">
        <title>Third-Generation Sequencing Reveals the Adaptive Role of the Epigenome in Three Deep-Sea Polychaetes.</title>
        <authorList>
            <person name="Perez M."/>
            <person name="Aroh O."/>
            <person name="Sun Y."/>
            <person name="Lan Y."/>
            <person name="Juniper S.K."/>
            <person name="Young C.R."/>
            <person name="Angers B."/>
            <person name="Qian P.Y."/>
        </authorList>
    </citation>
    <scope>NUCLEOTIDE SEQUENCE</scope>
    <source>
        <strain evidence="1">R07B-5</strain>
    </source>
</reference>
<evidence type="ECO:0008006" key="3">
    <source>
        <dbReference type="Google" id="ProtNLM"/>
    </source>
</evidence>
<gene>
    <name evidence="1" type="ORF">NP493_657g00006</name>
</gene>
<dbReference type="PANTHER" id="PTHR47510">
    <property type="entry name" value="REVERSE TRANSCRIPTASE DOMAIN-CONTAINING PROTEIN"/>
    <property type="match status" value="1"/>
</dbReference>
<comment type="caution">
    <text evidence="1">The sequence shown here is derived from an EMBL/GenBank/DDBJ whole genome shotgun (WGS) entry which is preliminary data.</text>
</comment>
<dbReference type="SUPFAM" id="SSF56672">
    <property type="entry name" value="DNA/RNA polymerases"/>
    <property type="match status" value="1"/>
</dbReference>
<dbReference type="AlphaFoldDB" id="A0AAD9NNG9"/>
<dbReference type="InterPro" id="IPR043502">
    <property type="entry name" value="DNA/RNA_pol_sf"/>
</dbReference>
<sequence>MPGEQANSCGSDFRQNCFAYTVNTQQPRTNYQKDFLQSVTTDFTPLSSDDTFLPLEADTSIPDTYIISVAEVTDSPSGIKTNKAAGPDKISNRILRDYATTLAPPVCAIFNSSLREGIVPQLWKCTDIRLLSKVQPPKLTHKDLRSISLTPVLSKCLEHFICAWITAIAGDQVDPQQFGSVKGTSTVHALIELVHRWKAALDSSGTMIRVLLVDFSKPFD</sequence>
<proteinExistence type="predicted"/>
<dbReference type="PANTHER" id="PTHR47510:SF3">
    <property type="entry name" value="ENDO_EXONUCLEASE_PHOSPHATASE DOMAIN-CONTAINING PROTEIN"/>
    <property type="match status" value="1"/>
</dbReference>
<protein>
    <recommendedName>
        <fullName evidence="3">Reverse transcriptase domain-containing protein</fullName>
    </recommendedName>
</protein>
<dbReference type="Proteomes" id="UP001209878">
    <property type="component" value="Unassembled WGS sequence"/>
</dbReference>
<evidence type="ECO:0000313" key="2">
    <source>
        <dbReference type="Proteomes" id="UP001209878"/>
    </source>
</evidence>
<accession>A0AAD9NNG9</accession>
<evidence type="ECO:0000313" key="1">
    <source>
        <dbReference type="EMBL" id="KAK2176530.1"/>
    </source>
</evidence>
<name>A0AAD9NNG9_RIDPI</name>
<dbReference type="EMBL" id="JAODUO010000658">
    <property type="protein sequence ID" value="KAK2176530.1"/>
    <property type="molecule type" value="Genomic_DNA"/>
</dbReference>
<organism evidence="1 2">
    <name type="scientific">Ridgeia piscesae</name>
    <name type="common">Tubeworm</name>
    <dbReference type="NCBI Taxonomy" id="27915"/>
    <lineage>
        <taxon>Eukaryota</taxon>
        <taxon>Metazoa</taxon>
        <taxon>Spiralia</taxon>
        <taxon>Lophotrochozoa</taxon>
        <taxon>Annelida</taxon>
        <taxon>Polychaeta</taxon>
        <taxon>Sedentaria</taxon>
        <taxon>Canalipalpata</taxon>
        <taxon>Sabellida</taxon>
        <taxon>Siboglinidae</taxon>
        <taxon>Ridgeia</taxon>
    </lineage>
</organism>
<keyword evidence="2" id="KW-1185">Reference proteome</keyword>